<feature type="transmembrane region" description="Helical" evidence="6">
    <location>
        <begin position="128"/>
        <end position="155"/>
    </location>
</feature>
<proteinExistence type="predicted"/>
<feature type="transmembrane region" description="Helical" evidence="6">
    <location>
        <begin position="300"/>
        <end position="322"/>
    </location>
</feature>
<gene>
    <name evidence="8" type="ordered locus">Trad_2430</name>
</gene>
<feature type="transmembrane region" description="Helical" evidence="6">
    <location>
        <begin position="39"/>
        <end position="60"/>
    </location>
</feature>
<feature type="transmembrane region" description="Helical" evidence="6">
    <location>
        <begin position="373"/>
        <end position="397"/>
    </location>
</feature>
<dbReference type="InterPro" id="IPR011701">
    <property type="entry name" value="MFS"/>
</dbReference>
<keyword evidence="9" id="KW-1185">Reference proteome</keyword>
<evidence type="ECO:0000313" key="9">
    <source>
        <dbReference type="Proteomes" id="UP000000379"/>
    </source>
</evidence>
<dbReference type="SUPFAM" id="SSF103473">
    <property type="entry name" value="MFS general substrate transporter"/>
    <property type="match status" value="1"/>
</dbReference>
<dbReference type="InterPro" id="IPR036259">
    <property type="entry name" value="MFS_trans_sf"/>
</dbReference>
<dbReference type="GO" id="GO:0022857">
    <property type="term" value="F:transmembrane transporter activity"/>
    <property type="evidence" value="ECO:0007669"/>
    <property type="project" value="InterPro"/>
</dbReference>
<feature type="transmembrane region" description="Helical" evidence="6">
    <location>
        <begin position="209"/>
        <end position="229"/>
    </location>
</feature>
<dbReference type="PANTHER" id="PTHR43124">
    <property type="entry name" value="PURINE EFFLUX PUMP PBUE"/>
    <property type="match status" value="1"/>
</dbReference>
<keyword evidence="3 6" id="KW-0812">Transmembrane</keyword>
<dbReference type="Proteomes" id="UP000000379">
    <property type="component" value="Chromosome"/>
</dbReference>
<comment type="subcellular location">
    <subcellularLocation>
        <location evidence="1">Cell membrane</location>
        <topology evidence="1">Multi-pass membrane protein</topology>
    </subcellularLocation>
</comment>
<feature type="domain" description="Major facilitator superfamily (MFS) profile" evidence="7">
    <location>
        <begin position="7"/>
        <end position="400"/>
    </location>
</feature>
<dbReference type="RefSeq" id="WP_013178901.1">
    <property type="nucleotide sequence ID" value="NC_014221.1"/>
</dbReference>
<dbReference type="STRING" id="649638.Trad_2430"/>
<evidence type="ECO:0000256" key="6">
    <source>
        <dbReference type="SAM" id="Phobius"/>
    </source>
</evidence>
<keyword evidence="2" id="KW-1003">Cell membrane</keyword>
<dbReference type="InterPro" id="IPR050189">
    <property type="entry name" value="MFS_Efflux_Transporters"/>
</dbReference>
<evidence type="ECO:0000256" key="1">
    <source>
        <dbReference type="ARBA" id="ARBA00004651"/>
    </source>
</evidence>
<feature type="transmembrane region" description="Helical" evidence="6">
    <location>
        <begin position="161"/>
        <end position="180"/>
    </location>
</feature>
<dbReference type="PANTHER" id="PTHR43124:SF3">
    <property type="entry name" value="CHLORAMPHENICOL EFFLUX PUMP RV0191"/>
    <property type="match status" value="1"/>
</dbReference>
<evidence type="ECO:0000256" key="3">
    <source>
        <dbReference type="ARBA" id="ARBA00022692"/>
    </source>
</evidence>
<feature type="transmembrane region" description="Helical" evidence="6">
    <location>
        <begin position="273"/>
        <end position="294"/>
    </location>
</feature>
<keyword evidence="5 6" id="KW-0472">Membrane</keyword>
<dbReference type="EMBL" id="CP002049">
    <property type="protein sequence ID" value="ADI15539.1"/>
    <property type="molecule type" value="Genomic_DNA"/>
</dbReference>
<evidence type="ECO:0000256" key="2">
    <source>
        <dbReference type="ARBA" id="ARBA00022475"/>
    </source>
</evidence>
<reference evidence="9" key="1">
    <citation type="submission" date="2010-05" db="EMBL/GenBank/DDBJ databases">
        <title>The complete genome of Truepera radiovictris DSM 17093.</title>
        <authorList>
            <consortium name="US DOE Joint Genome Institute (JGI-PGF)"/>
            <person name="Lucas S."/>
            <person name="Copeland A."/>
            <person name="Lapidus A."/>
            <person name="Glavina del Rio T."/>
            <person name="Dalin E."/>
            <person name="Tice H."/>
            <person name="Bruce D."/>
            <person name="Goodwin L."/>
            <person name="Pitluck S."/>
            <person name="Kyrpides N."/>
            <person name="Mavromatis K."/>
            <person name="Ovchinnikova G."/>
            <person name="Munk A.C."/>
            <person name="Detter J.C."/>
            <person name="Han C."/>
            <person name="Tapia R."/>
            <person name="Land M."/>
            <person name="Hauser L."/>
            <person name="Markowitz V."/>
            <person name="Cheng J.-F."/>
            <person name="Hugenholtz P."/>
            <person name="Woyke T."/>
            <person name="Wu D."/>
            <person name="Tindall B."/>
            <person name="Pomrenke H.G."/>
            <person name="Brambilla E."/>
            <person name="Klenk H.-P."/>
            <person name="Eisen J.A."/>
        </authorList>
    </citation>
    <scope>NUCLEOTIDE SEQUENCE [LARGE SCALE GENOMIC DNA]</scope>
    <source>
        <strain evidence="9">DSM 17093 / CIP 108686 / LMG 22925 / RQ-24</strain>
    </source>
</reference>
<dbReference type="HOGENOM" id="CLU_001265_62_0_0"/>
<feature type="transmembrane region" description="Helical" evidence="6">
    <location>
        <begin position="96"/>
        <end position="116"/>
    </location>
</feature>
<accession>D7CT76</accession>
<protein>
    <submittedName>
        <fullName evidence="8">Major facilitator superfamily MFS_1</fullName>
    </submittedName>
</protein>
<dbReference type="AlphaFoldDB" id="D7CT76"/>
<evidence type="ECO:0000313" key="8">
    <source>
        <dbReference type="EMBL" id="ADI15539.1"/>
    </source>
</evidence>
<name>D7CT76_TRURR</name>
<dbReference type="Pfam" id="PF07690">
    <property type="entry name" value="MFS_1"/>
    <property type="match status" value="1"/>
</dbReference>
<evidence type="ECO:0000256" key="5">
    <source>
        <dbReference type="ARBA" id="ARBA00023136"/>
    </source>
</evidence>
<dbReference type="GO" id="GO:0005886">
    <property type="term" value="C:plasma membrane"/>
    <property type="evidence" value="ECO:0007669"/>
    <property type="project" value="UniProtKB-SubCell"/>
</dbReference>
<dbReference type="InterPro" id="IPR020846">
    <property type="entry name" value="MFS_dom"/>
</dbReference>
<evidence type="ECO:0000259" key="7">
    <source>
        <dbReference type="PROSITE" id="PS50850"/>
    </source>
</evidence>
<reference evidence="8 9" key="2">
    <citation type="journal article" date="2011" name="Stand. Genomic Sci.">
        <title>Complete genome sequence of Truepera radiovictrix type strain (RQ-24).</title>
        <authorList>
            <person name="Ivanova N."/>
            <person name="Rohde C."/>
            <person name="Munk C."/>
            <person name="Nolan M."/>
            <person name="Lucas S."/>
            <person name="Del Rio T.G."/>
            <person name="Tice H."/>
            <person name="Deshpande S."/>
            <person name="Cheng J.F."/>
            <person name="Tapia R."/>
            <person name="Han C."/>
            <person name="Goodwin L."/>
            <person name="Pitluck S."/>
            <person name="Liolios K."/>
            <person name="Mavromatis K."/>
            <person name="Mikhailova N."/>
            <person name="Pati A."/>
            <person name="Chen A."/>
            <person name="Palaniappan K."/>
            <person name="Land M."/>
            <person name="Hauser L."/>
            <person name="Chang Y.J."/>
            <person name="Jeffries C.D."/>
            <person name="Brambilla E."/>
            <person name="Rohde M."/>
            <person name="Goker M."/>
            <person name="Tindall B.J."/>
            <person name="Woyke T."/>
            <person name="Bristow J."/>
            <person name="Eisen J.A."/>
            <person name="Markowitz V."/>
            <person name="Hugenholtz P."/>
            <person name="Kyrpides N.C."/>
            <person name="Klenk H.P."/>
            <person name="Lapidus A."/>
        </authorList>
    </citation>
    <scope>NUCLEOTIDE SEQUENCE [LARGE SCALE GENOMIC DNA]</scope>
    <source>
        <strain evidence="9">DSM 17093 / CIP 108686 / LMG 22925 / RQ-24</strain>
    </source>
</reference>
<dbReference type="KEGG" id="tra:Trad_2430"/>
<feature type="transmembrane region" description="Helical" evidence="6">
    <location>
        <begin position="249"/>
        <end position="268"/>
    </location>
</feature>
<dbReference type="eggNOG" id="COG2223">
    <property type="taxonomic scope" value="Bacteria"/>
</dbReference>
<sequence>MPRRPLLFTVFAIAYFLSYFFRSTNAVIAEDLTRDLGLSASQLGLMTSLFFLTFAAAQLPLGRALDRFGPRFVTPALMLAAVVGSALFAAAEAFALLALGRALIGLGMAGVLMGALKAFSAWFSPARFATVSGVFLAIGSSGALGAATPLAWLNAAVGWRAVFWGGAVVTLFSALLIALFSRNAPPHAAAPPSQGPAAGGFRDIFRDPVFWRLAALSFAMIGSMFAYQGLWAGPFLAALGLPSTQVGNLLLLLSGGVVLGYFTVGWLADRFGLVRVAAASALLFTLTQFGMAAYQPTWPLWPLGGLFLVFGVTGASSVLHYAHARQSFPAHLTGRAVTAVNVFAIGGGALLQWGLGGIVGGFASGRGDAPLEAFVAALFVTGALCLGATLFYTALAWRQSPAMTPR</sequence>
<dbReference type="Gene3D" id="1.20.1250.20">
    <property type="entry name" value="MFS general substrate transporter like domains"/>
    <property type="match status" value="2"/>
</dbReference>
<feature type="transmembrane region" description="Helical" evidence="6">
    <location>
        <begin position="72"/>
        <end position="90"/>
    </location>
</feature>
<keyword evidence="4 6" id="KW-1133">Transmembrane helix</keyword>
<feature type="transmembrane region" description="Helical" evidence="6">
    <location>
        <begin position="334"/>
        <end position="353"/>
    </location>
</feature>
<dbReference type="PROSITE" id="PS50850">
    <property type="entry name" value="MFS"/>
    <property type="match status" value="1"/>
</dbReference>
<evidence type="ECO:0000256" key="4">
    <source>
        <dbReference type="ARBA" id="ARBA00022989"/>
    </source>
</evidence>
<dbReference type="OrthoDB" id="1673995at2"/>
<organism evidence="8 9">
    <name type="scientific">Truepera radiovictrix (strain DSM 17093 / CIP 108686 / LMG 22925 / RQ-24)</name>
    <dbReference type="NCBI Taxonomy" id="649638"/>
    <lineage>
        <taxon>Bacteria</taxon>
        <taxon>Thermotogati</taxon>
        <taxon>Deinococcota</taxon>
        <taxon>Deinococci</taxon>
        <taxon>Trueperales</taxon>
        <taxon>Trueperaceae</taxon>
        <taxon>Truepera</taxon>
    </lineage>
</organism>